<keyword evidence="4 6" id="KW-1133">Transmembrane helix</keyword>
<comment type="caution">
    <text evidence="8">The sequence shown here is derived from an EMBL/GenBank/DDBJ whole genome shotgun (WGS) entry which is preliminary data.</text>
</comment>
<evidence type="ECO:0000256" key="1">
    <source>
        <dbReference type="ARBA" id="ARBA00004651"/>
    </source>
</evidence>
<feature type="transmembrane region" description="Helical" evidence="6">
    <location>
        <begin position="97"/>
        <end position="116"/>
    </location>
</feature>
<evidence type="ECO:0000256" key="4">
    <source>
        <dbReference type="ARBA" id="ARBA00022989"/>
    </source>
</evidence>
<evidence type="ECO:0000256" key="5">
    <source>
        <dbReference type="ARBA" id="ARBA00023136"/>
    </source>
</evidence>
<evidence type="ECO:0000256" key="6">
    <source>
        <dbReference type="SAM" id="Phobius"/>
    </source>
</evidence>
<proteinExistence type="predicted"/>
<evidence type="ECO:0000256" key="3">
    <source>
        <dbReference type="ARBA" id="ARBA00022692"/>
    </source>
</evidence>
<evidence type="ECO:0000313" key="9">
    <source>
        <dbReference type="Proteomes" id="UP000529861"/>
    </source>
</evidence>
<feature type="transmembrane region" description="Helical" evidence="6">
    <location>
        <begin position="43"/>
        <end position="61"/>
    </location>
</feature>
<gene>
    <name evidence="8" type="ORF">HKI81_03955</name>
</gene>
<reference evidence="8 9" key="1">
    <citation type="submission" date="2020-04" db="EMBL/GenBank/DDBJ databases">
        <title>Draft genome sequence of Caldanaerobacter sunterraneus. strain 1523vc isolated from Griffin hot spring, Kamchatka, Russia.</title>
        <authorList>
            <person name="Toshchakov S.V."/>
            <person name="Podosokorskaya O.A."/>
            <person name="Kublanov I.V."/>
            <person name="Korzhenkov A."/>
            <person name="Patrushev M.V."/>
        </authorList>
    </citation>
    <scope>NUCLEOTIDE SEQUENCE [LARGE SCALE GENOMIC DNA]</scope>
    <source>
        <strain evidence="8 9">1523vc</strain>
    </source>
</reference>
<keyword evidence="2" id="KW-1003">Cell membrane</keyword>
<dbReference type="InterPro" id="IPR051791">
    <property type="entry name" value="Pra-immunoreactive"/>
</dbReference>
<evidence type="ECO:0000259" key="7">
    <source>
        <dbReference type="Pfam" id="PF06271"/>
    </source>
</evidence>
<comment type="subcellular location">
    <subcellularLocation>
        <location evidence="1">Cell membrane</location>
        <topology evidence="1">Multi-pass membrane protein</topology>
    </subcellularLocation>
</comment>
<evidence type="ECO:0000256" key="2">
    <source>
        <dbReference type="ARBA" id="ARBA00022475"/>
    </source>
</evidence>
<dbReference type="PANTHER" id="PTHR36115">
    <property type="entry name" value="PROLINE-RICH ANTIGEN HOMOLOG-RELATED"/>
    <property type="match status" value="1"/>
</dbReference>
<dbReference type="EMBL" id="JABEQB010000008">
    <property type="protein sequence ID" value="NNG66392.1"/>
    <property type="molecule type" value="Genomic_DNA"/>
</dbReference>
<organism evidence="8 9">
    <name type="scientific">Caldanaerobacter subterraneus</name>
    <dbReference type="NCBI Taxonomy" id="911092"/>
    <lineage>
        <taxon>Bacteria</taxon>
        <taxon>Bacillati</taxon>
        <taxon>Bacillota</taxon>
        <taxon>Clostridia</taxon>
        <taxon>Thermoanaerobacterales</taxon>
        <taxon>Thermoanaerobacteraceae</taxon>
        <taxon>Caldanaerobacter</taxon>
    </lineage>
</organism>
<dbReference type="RefSeq" id="WP_170270589.1">
    <property type="nucleotide sequence ID" value="NZ_JABEQB010000008.1"/>
</dbReference>
<dbReference type="Pfam" id="PF06271">
    <property type="entry name" value="RDD"/>
    <property type="match status" value="1"/>
</dbReference>
<sequence>MKYAGFWRRFGAMMIDSAIFTVIGLLVYIPVAVKVGFDSSEGVQDLIGFIIFIGAWLYFSIMESSKLQATLGKMALRIKVTDLKGNRISFGRATLRYWAKILSSLILYIGYLMAGWTKRKQALHDMIAGCLVVKE</sequence>
<protein>
    <submittedName>
        <fullName evidence="8">RDD family protein</fullName>
    </submittedName>
</protein>
<dbReference type="PANTHER" id="PTHR36115:SF6">
    <property type="entry name" value="PROLINE-RICH ANTIGEN HOMOLOG"/>
    <property type="match status" value="1"/>
</dbReference>
<keyword evidence="3 6" id="KW-0812">Transmembrane</keyword>
<keyword evidence="5 6" id="KW-0472">Membrane</keyword>
<dbReference type="AlphaFoldDB" id="A0A7Y2L673"/>
<name>A0A7Y2L673_9THEO</name>
<dbReference type="GO" id="GO:0005886">
    <property type="term" value="C:plasma membrane"/>
    <property type="evidence" value="ECO:0007669"/>
    <property type="project" value="UniProtKB-SubCell"/>
</dbReference>
<dbReference type="Proteomes" id="UP000529861">
    <property type="component" value="Unassembled WGS sequence"/>
</dbReference>
<accession>A0A7Y2L673</accession>
<feature type="domain" description="RDD" evidence="7">
    <location>
        <begin position="3"/>
        <end position="129"/>
    </location>
</feature>
<dbReference type="InterPro" id="IPR010432">
    <property type="entry name" value="RDD"/>
</dbReference>
<evidence type="ECO:0000313" key="8">
    <source>
        <dbReference type="EMBL" id="NNG66392.1"/>
    </source>
</evidence>
<feature type="transmembrane region" description="Helical" evidence="6">
    <location>
        <begin position="12"/>
        <end position="31"/>
    </location>
</feature>